<evidence type="ECO:0000256" key="2">
    <source>
        <dbReference type="SAM" id="Phobius"/>
    </source>
</evidence>
<feature type="compositionally biased region" description="Polar residues" evidence="1">
    <location>
        <begin position="329"/>
        <end position="346"/>
    </location>
</feature>
<dbReference type="Pfam" id="PF03109">
    <property type="entry name" value="ABC1"/>
    <property type="match status" value="2"/>
</dbReference>
<dbReference type="GO" id="GO:0016301">
    <property type="term" value="F:kinase activity"/>
    <property type="evidence" value="ECO:0007669"/>
    <property type="project" value="UniProtKB-KW"/>
</dbReference>
<gene>
    <name evidence="5" type="primary">LOC34620866</name>
</gene>
<dbReference type="PANTHER" id="PTHR43173:SF19">
    <property type="entry name" value="AARF DOMAIN-CONTAINING PROTEIN KINASE 1"/>
    <property type="match status" value="1"/>
</dbReference>
<evidence type="ECO:0000259" key="3">
    <source>
        <dbReference type="Pfam" id="PF03109"/>
    </source>
</evidence>
<reference evidence="5" key="1">
    <citation type="submission" date="2025-08" db="UniProtKB">
        <authorList>
            <consortium name="RefSeq"/>
        </authorList>
    </citation>
    <scope>IDENTIFICATION</scope>
</reference>
<feature type="region of interest" description="Disordered" evidence="1">
    <location>
        <begin position="1"/>
        <end position="22"/>
    </location>
</feature>
<proteinExistence type="predicted"/>
<sequence>MHKASTCGRFHGSHGTRRPRTARSTLAVLGRGSAVAATAVAVVSVAGWAVQQMFPERSRTWPVLRCANAAAALAALSVDYKLLGWWDMRACHRRSARRLVKLAERNRGVYVKLGQHASAMEYLLPVEYTQQLQQLQRNMPPSSMAQVEEVLKQELKLDRLDAVFQEFEEAPVGAASLAQVHYAVLTNGEPVAVKVQHADVRALAEADTRVVEILTKVASRIFPEVRFEWLVELLRENLPAELDFRKEAANARRCRLLLQEGSSTFEFSLPRASVVRSVLTQLAAWAVSRLWLLDPQKDASKEKTGKVPPKGKGSTRAVLFSSPDAESHATASLQSHQRPLSPTAETQHPEGATPQAPVSHYEVELYVPRVYNNLTTSRVLVMERCEGVPVDDLRGLVAQGIHPLAVSAALSELYGRLIFDLGFVHADPHPGNVIVHLEGCPLQNKDAEQQRRSLRLLLPSLTRGGASAFSQNINSRPRGDIGAVTACANEFGVSKLAGLLAVILSLRSEESINSGLQLSRKSPE</sequence>
<keyword evidence="5" id="KW-0418">Kinase</keyword>
<dbReference type="PANTHER" id="PTHR43173">
    <property type="entry name" value="ABC1 FAMILY PROTEIN"/>
    <property type="match status" value="1"/>
</dbReference>
<keyword evidence="2" id="KW-1133">Transmembrane helix</keyword>
<keyword evidence="4" id="KW-1185">Reference proteome</keyword>
<feature type="region of interest" description="Disordered" evidence="1">
    <location>
        <begin position="328"/>
        <end position="355"/>
    </location>
</feature>
<name>A0A6P6RZM6_9EIME</name>
<evidence type="ECO:0000313" key="4">
    <source>
        <dbReference type="Proteomes" id="UP000515125"/>
    </source>
</evidence>
<keyword evidence="5" id="KW-0808">Transferase</keyword>
<evidence type="ECO:0000313" key="5">
    <source>
        <dbReference type="RefSeq" id="XP_026192560.1"/>
    </source>
</evidence>
<dbReference type="GeneID" id="34620866"/>
<evidence type="ECO:0000256" key="1">
    <source>
        <dbReference type="SAM" id="MobiDB-lite"/>
    </source>
</evidence>
<keyword evidence="2" id="KW-0812">Transmembrane</keyword>
<feature type="transmembrane region" description="Helical" evidence="2">
    <location>
        <begin position="26"/>
        <end position="50"/>
    </location>
</feature>
<dbReference type="GO" id="GO:0005743">
    <property type="term" value="C:mitochondrial inner membrane"/>
    <property type="evidence" value="ECO:0007669"/>
    <property type="project" value="TreeGrafter"/>
</dbReference>
<feature type="domain" description="ABC1 atypical kinase-like" evidence="3">
    <location>
        <begin position="360"/>
        <end position="437"/>
    </location>
</feature>
<keyword evidence="2" id="KW-0472">Membrane</keyword>
<feature type="domain" description="ABC1 atypical kinase-like" evidence="3">
    <location>
        <begin position="134"/>
        <end position="262"/>
    </location>
</feature>
<dbReference type="InterPro" id="IPR011009">
    <property type="entry name" value="Kinase-like_dom_sf"/>
</dbReference>
<dbReference type="GO" id="GO:0055088">
    <property type="term" value="P:lipid homeostasis"/>
    <property type="evidence" value="ECO:0007669"/>
    <property type="project" value="TreeGrafter"/>
</dbReference>
<dbReference type="OrthoDB" id="427480at2759"/>
<organism evidence="4 5">
    <name type="scientific">Cyclospora cayetanensis</name>
    <dbReference type="NCBI Taxonomy" id="88456"/>
    <lineage>
        <taxon>Eukaryota</taxon>
        <taxon>Sar</taxon>
        <taxon>Alveolata</taxon>
        <taxon>Apicomplexa</taxon>
        <taxon>Conoidasida</taxon>
        <taxon>Coccidia</taxon>
        <taxon>Eucoccidiorida</taxon>
        <taxon>Eimeriorina</taxon>
        <taxon>Eimeriidae</taxon>
        <taxon>Cyclospora</taxon>
    </lineage>
</organism>
<dbReference type="InterPro" id="IPR004147">
    <property type="entry name" value="ABC1_dom"/>
</dbReference>
<dbReference type="AlphaFoldDB" id="A0A6P6RZM6"/>
<dbReference type="SUPFAM" id="SSF56112">
    <property type="entry name" value="Protein kinase-like (PK-like)"/>
    <property type="match status" value="1"/>
</dbReference>
<dbReference type="GO" id="GO:0007005">
    <property type="term" value="P:mitochondrion organization"/>
    <property type="evidence" value="ECO:0007669"/>
    <property type="project" value="TreeGrafter"/>
</dbReference>
<dbReference type="RefSeq" id="XP_026192560.1">
    <property type="nucleotide sequence ID" value="XM_026336775.1"/>
</dbReference>
<accession>A0A6P6RZM6</accession>
<dbReference type="Proteomes" id="UP000515125">
    <property type="component" value="Unplaced"/>
</dbReference>
<feature type="compositionally biased region" description="Basic residues" evidence="1">
    <location>
        <begin position="11"/>
        <end position="21"/>
    </location>
</feature>
<protein>
    <submittedName>
        <fullName evidence="5">Uncharacterized aarF domain-containing protein kinase 1</fullName>
    </submittedName>
</protein>
<dbReference type="InterPro" id="IPR051130">
    <property type="entry name" value="Mito_struct-func_regulator"/>
</dbReference>